<dbReference type="Pfam" id="PF04003">
    <property type="entry name" value="Utp12"/>
    <property type="match status" value="1"/>
</dbReference>
<comment type="caution">
    <text evidence="4">The sequence shown here is derived from an EMBL/GenBank/DDBJ whole genome shotgun (WGS) entry which is preliminary data.</text>
</comment>
<feature type="domain" description="Small-subunit processome Utp12" evidence="3">
    <location>
        <begin position="461"/>
        <end position="562"/>
    </location>
</feature>
<evidence type="ECO:0000259" key="3">
    <source>
        <dbReference type="Pfam" id="PF04003"/>
    </source>
</evidence>
<dbReference type="InterPro" id="IPR036322">
    <property type="entry name" value="WD40_repeat_dom_sf"/>
</dbReference>
<dbReference type="PANTHER" id="PTHR45290:SF3">
    <property type="entry name" value="OS01G0649000 PROTEIN"/>
    <property type="match status" value="1"/>
</dbReference>
<dbReference type="PROSITE" id="PS50082">
    <property type="entry name" value="WD_REPEATS_2"/>
    <property type="match status" value="1"/>
</dbReference>
<evidence type="ECO:0000313" key="5">
    <source>
        <dbReference type="Proteomes" id="UP000091857"/>
    </source>
</evidence>
<feature type="region of interest" description="Disordered" evidence="2">
    <location>
        <begin position="367"/>
        <end position="390"/>
    </location>
</feature>
<dbReference type="InterPro" id="IPR007148">
    <property type="entry name" value="SSU_processome_Utp12"/>
</dbReference>
<dbReference type="PANTHER" id="PTHR45290">
    <property type="entry name" value="OS03G0300300 PROTEIN"/>
    <property type="match status" value="1"/>
</dbReference>
<name>A0A2C9W3V2_MANES</name>
<feature type="compositionally biased region" description="Acidic residues" evidence="2">
    <location>
        <begin position="584"/>
        <end position="612"/>
    </location>
</feature>
<dbReference type="OrthoDB" id="30195at2759"/>
<dbReference type="Gene3D" id="2.130.10.10">
    <property type="entry name" value="YVTN repeat-like/Quinoprotein amine dehydrogenase"/>
    <property type="match status" value="1"/>
</dbReference>
<protein>
    <recommendedName>
        <fullName evidence="3">Small-subunit processome Utp12 domain-containing protein</fullName>
    </recommendedName>
</protein>
<feature type="repeat" description="WD" evidence="1">
    <location>
        <begin position="12"/>
        <end position="42"/>
    </location>
</feature>
<dbReference type="AlphaFoldDB" id="A0A2C9W3V2"/>
<feature type="region of interest" description="Disordered" evidence="2">
    <location>
        <begin position="575"/>
        <end position="628"/>
    </location>
</feature>
<feature type="compositionally biased region" description="Basic and acidic residues" evidence="2">
    <location>
        <begin position="425"/>
        <end position="436"/>
    </location>
</feature>
<dbReference type="SMART" id="SM00320">
    <property type="entry name" value="WD40"/>
    <property type="match status" value="2"/>
</dbReference>
<gene>
    <name evidence="4" type="ORF">MANES_04G116700v8</name>
</gene>
<feature type="compositionally biased region" description="Acidic residues" evidence="2">
    <location>
        <begin position="619"/>
        <end position="628"/>
    </location>
</feature>
<dbReference type="InterPro" id="IPR015943">
    <property type="entry name" value="WD40/YVTN_repeat-like_dom_sf"/>
</dbReference>
<dbReference type="InterPro" id="IPR001680">
    <property type="entry name" value="WD40_rpt"/>
</dbReference>
<feature type="region of interest" description="Disordered" evidence="2">
    <location>
        <begin position="425"/>
        <end position="447"/>
    </location>
</feature>
<dbReference type="SUPFAM" id="SSF50978">
    <property type="entry name" value="WD40 repeat-like"/>
    <property type="match status" value="1"/>
</dbReference>
<sequence length="628" mass="68365">MTKEKLKSVITSFTPEGDFLAVLSPNGTVKIWNTGNGSLLAEWKHSDDNPVNYSCMACSFVGKKRKKGRGSFLLALGTSDGDISAIDAFTNDTKWKSSGCHPGGVIGLAFSNKGRTLHSIGTNGMSSKMKSESGELIMEFKASKKPIAALSFSIDKQILAVASSKSKARVLSLENGKELLKFPDDLGPELYISIANNAKSIITSDFREKNLQIWRCDLSSKSVSSGPVLPMRHTPLAFECKSTGEEKEDGLVVLAVSESGVCYVWNLNTISEDEVNPTKITVKGNNTETEKLKGESAKKSRTSIFAAKLHDLEDDKQMTAVIAYGSIDSPQFSIVNIINSGENIVVNAVGETETARENGILPRKEVHDLESEAASSQNKKTKKKRAASDIEDVDTVNGEAMDGVLVEDDNEPTMGEKLAILNLQDIDKTKSPEKQESPPLAKPPSADSVNVVLKQALHAEDRALLLDCLYNQDEKVIANSISQLNPSDVLKLLHSLLTIIDSRGAILVCTLPWLRSLLLQHASGIMSHDSSLHALNSLYQLIESRSSTFRSALQLSSCLDFLYAGVVDDTSEENETVIPVIYEDKDESDEQESDEAMETDQDSEEEEDEEEFGGLSDLEGGDNIDMSE</sequence>
<dbReference type="Gramene" id="Manes.04G116700.1.v8.1">
    <property type="protein sequence ID" value="Manes.04G116700.1.v8.1.CDS"/>
    <property type="gene ID" value="Manes.04G116700.v8.1"/>
</dbReference>
<dbReference type="OMA" id="WVKWCLI"/>
<proteinExistence type="predicted"/>
<evidence type="ECO:0000256" key="1">
    <source>
        <dbReference type="PROSITE-ProRule" id="PRU00221"/>
    </source>
</evidence>
<dbReference type="EMBL" id="CM004390">
    <property type="protein sequence ID" value="OAY52855.1"/>
    <property type="molecule type" value="Genomic_DNA"/>
</dbReference>
<keyword evidence="1" id="KW-0853">WD repeat</keyword>
<dbReference type="STRING" id="3983.A0A2C9W3V2"/>
<keyword evidence="5" id="KW-1185">Reference proteome</keyword>
<evidence type="ECO:0000256" key="2">
    <source>
        <dbReference type="SAM" id="MobiDB-lite"/>
    </source>
</evidence>
<dbReference type="Proteomes" id="UP000091857">
    <property type="component" value="Chromosome 4"/>
</dbReference>
<reference evidence="5" key="1">
    <citation type="journal article" date="2016" name="Nat. Biotechnol.">
        <title>Sequencing wild and cultivated cassava and related species reveals extensive interspecific hybridization and genetic diversity.</title>
        <authorList>
            <person name="Bredeson J.V."/>
            <person name="Lyons J.B."/>
            <person name="Prochnik S.E."/>
            <person name="Wu G.A."/>
            <person name="Ha C.M."/>
            <person name="Edsinger-Gonzales E."/>
            <person name="Grimwood J."/>
            <person name="Schmutz J."/>
            <person name="Rabbi I.Y."/>
            <person name="Egesi C."/>
            <person name="Nauluvula P."/>
            <person name="Lebot V."/>
            <person name="Ndunguru J."/>
            <person name="Mkamilo G."/>
            <person name="Bart R.S."/>
            <person name="Setter T.L."/>
            <person name="Gleadow R.M."/>
            <person name="Kulakow P."/>
            <person name="Ferguson M.E."/>
            <person name="Rounsley S."/>
            <person name="Rokhsar D.S."/>
        </authorList>
    </citation>
    <scope>NUCLEOTIDE SEQUENCE [LARGE SCALE GENOMIC DNA]</scope>
    <source>
        <strain evidence="5">cv. AM560-2</strain>
    </source>
</reference>
<evidence type="ECO:0000313" key="4">
    <source>
        <dbReference type="EMBL" id="OAY52855.1"/>
    </source>
</evidence>
<accession>A0A2C9W3V2</accession>
<organism evidence="4 5">
    <name type="scientific">Manihot esculenta</name>
    <name type="common">Cassava</name>
    <name type="synonym">Jatropha manihot</name>
    <dbReference type="NCBI Taxonomy" id="3983"/>
    <lineage>
        <taxon>Eukaryota</taxon>
        <taxon>Viridiplantae</taxon>
        <taxon>Streptophyta</taxon>
        <taxon>Embryophyta</taxon>
        <taxon>Tracheophyta</taxon>
        <taxon>Spermatophyta</taxon>
        <taxon>Magnoliopsida</taxon>
        <taxon>eudicotyledons</taxon>
        <taxon>Gunneridae</taxon>
        <taxon>Pentapetalae</taxon>
        <taxon>rosids</taxon>
        <taxon>fabids</taxon>
        <taxon>Malpighiales</taxon>
        <taxon>Euphorbiaceae</taxon>
        <taxon>Crotonoideae</taxon>
        <taxon>Manihoteae</taxon>
        <taxon>Manihot</taxon>
    </lineage>
</organism>